<name>A0A370I065_9NOCA</name>
<evidence type="ECO:0000259" key="2">
    <source>
        <dbReference type="Pfam" id="PF21043"/>
    </source>
</evidence>
<dbReference type="EMBL" id="QQBC01000009">
    <property type="protein sequence ID" value="RDI64147.1"/>
    <property type="molecule type" value="Genomic_DNA"/>
</dbReference>
<keyword evidence="4" id="KW-1185">Reference proteome</keyword>
<dbReference type="AlphaFoldDB" id="A0A370I065"/>
<dbReference type="InterPro" id="IPR048578">
    <property type="entry name" value="Rv3651-like_C"/>
</dbReference>
<gene>
    <name evidence="3" type="ORF">DFR76_109489</name>
</gene>
<dbReference type="InterPro" id="IPR041458">
    <property type="entry name" value="Rv3651-like_N"/>
</dbReference>
<sequence length="335" mass="37101">MEEVRVLIETLGERGDWSVLAVDDRLTDWRSPVRLLPPGGLRIVEQAHDRRESVLARLTGRDGEDRSVLAGPIAGPDGRVHGVQVRMGAPGAAMTESYAVAAFGYSAQARSIRLGDKPFGWKLPPERVNWTVPEAFRYVERFDGSMDLILRTLEPAPSTRWVGDVTARLGSELRRYRLALRNGPDGDEHCWRGLIQDVTEYRAPEQVSLDGAALTALGRHGSDGRRHLVLADVRDVRLIRWITDPVPRIQWKGMVDDRDTPHPDDVVRIFDEVGRIAASGRQHGRVDGVRLRRLGGGWTVVNTTGTIIPTPEAVALMLIELDVVGDSDDPDPTMA</sequence>
<reference evidence="3 4" key="1">
    <citation type="submission" date="2018-07" db="EMBL/GenBank/DDBJ databases">
        <title>Genomic Encyclopedia of Type Strains, Phase IV (KMG-IV): sequencing the most valuable type-strain genomes for metagenomic binning, comparative biology and taxonomic classification.</title>
        <authorList>
            <person name="Goeker M."/>
        </authorList>
    </citation>
    <scope>NUCLEOTIDE SEQUENCE [LARGE SCALE GENOMIC DNA]</scope>
    <source>
        <strain evidence="3 4">DSM 44290</strain>
    </source>
</reference>
<feature type="domain" description="Rv3651-like C-terminal" evidence="2">
    <location>
        <begin position="227"/>
        <end position="312"/>
    </location>
</feature>
<organism evidence="3 4">
    <name type="scientific">Nocardia pseudobrasiliensis</name>
    <dbReference type="NCBI Taxonomy" id="45979"/>
    <lineage>
        <taxon>Bacteria</taxon>
        <taxon>Bacillati</taxon>
        <taxon>Actinomycetota</taxon>
        <taxon>Actinomycetes</taxon>
        <taxon>Mycobacteriales</taxon>
        <taxon>Nocardiaceae</taxon>
        <taxon>Nocardia</taxon>
    </lineage>
</organism>
<evidence type="ECO:0000313" key="4">
    <source>
        <dbReference type="Proteomes" id="UP000254869"/>
    </source>
</evidence>
<dbReference type="RefSeq" id="WP_067998683.1">
    <property type="nucleotide sequence ID" value="NZ_QQBC01000009.1"/>
</dbReference>
<evidence type="ECO:0000259" key="1">
    <source>
        <dbReference type="Pfam" id="PF18007"/>
    </source>
</evidence>
<protein>
    <submittedName>
        <fullName evidence="3">Uncharacterized protein</fullName>
    </submittedName>
</protein>
<dbReference type="Pfam" id="PF18007">
    <property type="entry name" value="Rv3651-like_N"/>
    <property type="match status" value="1"/>
</dbReference>
<proteinExistence type="predicted"/>
<dbReference type="Pfam" id="PF21043">
    <property type="entry name" value="Rv3651-like_C"/>
    <property type="match status" value="1"/>
</dbReference>
<comment type="caution">
    <text evidence="3">The sequence shown here is derived from an EMBL/GenBank/DDBJ whole genome shotgun (WGS) entry which is preliminary data.</text>
</comment>
<evidence type="ECO:0000313" key="3">
    <source>
        <dbReference type="EMBL" id="RDI64147.1"/>
    </source>
</evidence>
<feature type="domain" description="Rv3651-like N-terminal" evidence="1">
    <location>
        <begin position="6"/>
        <end position="92"/>
    </location>
</feature>
<dbReference type="Proteomes" id="UP000254869">
    <property type="component" value="Unassembled WGS sequence"/>
</dbReference>
<accession>A0A370I065</accession>